<dbReference type="EMBL" id="NPHW01001108">
    <property type="protein sequence ID" value="OXV12192.1"/>
    <property type="molecule type" value="Genomic_DNA"/>
</dbReference>
<accession>A0A232M759</accession>
<evidence type="ECO:0000313" key="2">
    <source>
        <dbReference type="Proteomes" id="UP000243515"/>
    </source>
</evidence>
<protein>
    <submittedName>
        <fullName evidence="1">Uncharacterized protein</fullName>
    </submittedName>
</protein>
<gene>
    <name evidence="1" type="ORF">Egran_00047</name>
</gene>
<evidence type="ECO:0000313" key="1">
    <source>
        <dbReference type="EMBL" id="OXV12192.1"/>
    </source>
</evidence>
<comment type="caution">
    <text evidence="1">The sequence shown here is derived from an EMBL/GenBank/DDBJ whole genome shotgun (WGS) entry which is preliminary data.</text>
</comment>
<sequence>MADVARLIVADTPSTPHRVDAYAVLLPEGTVEKISTFESPEKWVVKPDDKAYGSLKDMCALMRPQLAALALRILLDAFLHFLGHRNIEWTQEERAEWKQKQKDGNSVRAKVVKDSEAKLLEEGFTAAEIRALFAATLRTELNDHAHTIKLHLAASVLEHLDVQAAPKKAVEKAFRLVCGVGMSEVDPKSDLLLTAPGVRSGPADQHLFEPGWDEVGSWD</sequence>
<name>A0A232M759_9EURO</name>
<dbReference type="AlphaFoldDB" id="A0A232M759"/>
<organism evidence="1 2">
    <name type="scientific">Elaphomyces granulatus</name>
    <dbReference type="NCBI Taxonomy" id="519963"/>
    <lineage>
        <taxon>Eukaryota</taxon>
        <taxon>Fungi</taxon>
        <taxon>Dikarya</taxon>
        <taxon>Ascomycota</taxon>
        <taxon>Pezizomycotina</taxon>
        <taxon>Eurotiomycetes</taxon>
        <taxon>Eurotiomycetidae</taxon>
        <taxon>Eurotiales</taxon>
        <taxon>Elaphomycetaceae</taxon>
        <taxon>Elaphomyces</taxon>
    </lineage>
</organism>
<proteinExistence type="predicted"/>
<dbReference type="Proteomes" id="UP000243515">
    <property type="component" value="Unassembled WGS sequence"/>
</dbReference>
<keyword evidence="2" id="KW-1185">Reference proteome</keyword>
<reference evidence="1 2" key="1">
    <citation type="journal article" date="2015" name="Environ. Microbiol.">
        <title>Metagenome sequence of Elaphomyces granulatus from sporocarp tissue reveals Ascomycota ectomycorrhizal fingerprints of genome expansion and a Proteobacteria-rich microbiome.</title>
        <authorList>
            <person name="Quandt C.A."/>
            <person name="Kohler A."/>
            <person name="Hesse C.N."/>
            <person name="Sharpton T.J."/>
            <person name="Martin F."/>
            <person name="Spatafora J.W."/>
        </authorList>
    </citation>
    <scope>NUCLEOTIDE SEQUENCE [LARGE SCALE GENOMIC DNA]</scope>
    <source>
        <strain evidence="1 2">OSC145934</strain>
    </source>
</reference>